<dbReference type="EC" id="5.6.2.3" evidence="1"/>
<keyword evidence="1" id="KW-0233">DNA recombination</keyword>
<keyword evidence="1" id="KW-0227">DNA damage</keyword>
<dbReference type="PANTHER" id="PTHR47642">
    <property type="entry name" value="ATP-DEPENDENT DNA HELICASE"/>
    <property type="match status" value="1"/>
</dbReference>
<feature type="domain" description="DNA helicase Pif1-like DEAD-box helicase" evidence="2">
    <location>
        <begin position="4"/>
        <end position="107"/>
    </location>
</feature>
<dbReference type="InterPro" id="IPR010285">
    <property type="entry name" value="DNA_helicase_pif1-like_DEAD"/>
</dbReference>
<dbReference type="SUPFAM" id="SSF52540">
    <property type="entry name" value="P-loop containing nucleoside triphosphate hydrolases"/>
    <property type="match status" value="1"/>
</dbReference>
<dbReference type="GO" id="GO:0006281">
    <property type="term" value="P:DNA repair"/>
    <property type="evidence" value="ECO:0007669"/>
    <property type="project" value="UniProtKB-KW"/>
</dbReference>
<evidence type="ECO:0000256" key="1">
    <source>
        <dbReference type="RuleBase" id="RU363044"/>
    </source>
</evidence>
<keyword evidence="1" id="KW-0547">Nucleotide-binding</keyword>
<dbReference type="GO" id="GO:0005524">
    <property type="term" value="F:ATP binding"/>
    <property type="evidence" value="ECO:0007669"/>
    <property type="project" value="UniProtKB-KW"/>
</dbReference>
<organism evidence="3 4">
    <name type="scientific">Mytilus coruscus</name>
    <name type="common">Sea mussel</name>
    <dbReference type="NCBI Taxonomy" id="42192"/>
    <lineage>
        <taxon>Eukaryota</taxon>
        <taxon>Metazoa</taxon>
        <taxon>Spiralia</taxon>
        <taxon>Lophotrochozoa</taxon>
        <taxon>Mollusca</taxon>
        <taxon>Bivalvia</taxon>
        <taxon>Autobranchia</taxon>
        <taxon>Pteriomorphia</taxon>
        <taxon>Mytilida</taxon>
        <taxon>Mytiloidea</taxon>
        <taxon>Mytilidae</taxon>
        <taxon>Mytilinae</taxon>
        <taxon>Mytilus</taxon>
    </lineage>
</organism>
<evidence type="ECO:0000259" key="2">
    <source>
        <dbReference type="Pfam" id="PF05970"/>
    </source>
</evidence>
<evidence type="ECO:0000313" key="3">
    <source>
        <dbReference type="EMBL" id="CAC5405280.1"/>
    </source>
</evidence>
<dbReference type="GO" id="GO:0016787">
    <property type="term" value="F:hydrolase activity"/>
    <property type="evidence" value="ECO:0007669"/>
    <property type="project" value="UniProtKB-KW"/>
</dbReference>
<dbReference type="GO" id="GO:0000723">
    <property type="term" value="P:telomere maintenance"/>
    <property type="evidence" value="ECO:0007669"/>
    <property type="project" value="InterPro"/>
</dbReference>
<dbReference type="InterPro" id="IPR027417">
    <property type="entry name" value="P-loop_NTPase"/>
</dbReference>
<sequence>MSAKNIHGKTLHSAFKLPVQHGSEPTYKELSSRTLQELRTVYRSVHTIVIDKISMVSSQTLLYIHRRLSAIKGNEDYFGGVNVILIGDFHQLKPSISNFERSKEYNEQQQNRLLENALEINAIHEFSTSDTVHDEDICNFIPIDDRNAGGLPNRLILSLSTRVMLIRNTATEHGLVNGALFCFVQHIEFDKNKPFRVYVRFDNNTIGRLFYDDGHHATIIEQVSQEFYYKGRSFIRTQFLITPAWASTIHKVQGITCDKIVLGLGKSVLAEGQSYVALSRVKSLNGLAIEPFDPTKIKTNQAEIAKLQTSREGIRSTKPIRVKIVSAQPPREYTNANKKMVVVEAVIADDSGFKKLSCYNRVAFPFLKKDNSIMLLNIIGKTQEIVATGAGNSRDYRDCISRDLQILQQQKMLQKKKKNGKNICPTCSEANDEQNNNTSVVCSVLINKDDEFKELTLFTPQVEELLQEPISPEKKQVENNLLSCIPMKIKYIESPKKDSTVSKIKRQ</sequence>
<keyword evidence="1" id="KW-0347">Helicase</keyword>
<dbReference type="EMBL" id="CACVKT020007119">
    <property type="protein sequence ID" value="CAC5405280.1"/>
    <property type="molecule type" value="Genomic_DNA"/>
</dbReference>
<dbReference type="CDD" id="cd18809">
    <property type="entry name" value="SF1_C_RecD"/>
    <property type="match status" value="1"/>
</dbReference>
<keyword evidence="4" id="KW-1185">Reference proteome</keyword>
<dbReference type="GO" id="GO:0043139">
    <property type="term" value="F:5'-3' DNA helicase activity"/>
    <property type="evidence" value="ECO:0007669"/>
    <property type="project" value="UniProtKB-EC"/>
</dbReference>
<accession>A0A6J8DDX7</accession>
<dbReference type="PANTHER" id="PTHR47642:SF3">
    <property type="entry name" value="ATP-DEPENDENT DNA HELICASE"/>
    <property type="match status" value="1"/>
</dbReference>
<keyword evidence="1" id="KW-0067">ATP-binding</keyword>
<comment type="similarity">
    <text evidence="1">Belongs to the helicase family.</text>
</comment>
<dbReference type="Pfam" id="PF05970">
    <property type="entry name" value="PIF1"/>
    <property type="match status" value="1"/>
</dbReference>
<dbReference type="AlphaFoldDB" id="A0A6J8DDX7"/>
<comment type="catalytic activity">
    <reaction evidence="1">
        <text>ATP + H2O = ADP + phosphate + H(+)</text>
        <dbReference type="Rhea" id="RHEA:13065"/>
        <dbReference type="ChEBI" id="CHEBI:15377"/>
        <dbReference type="ChEBI" id="CHEBI:15378"/>
        <dbReference type="ChEBI" id="CHEBI:30616"/>
        <dbReference type="ChEBI" id="CHEBI:43474"/>
        <dbReference type="ChEBI" id="CHEBI:456216"/>
        <dbReference type="EC" id="5.6.2.3"/>
    </reaction>
</comment>
<protein>
    <recommendedName>
        <fullName evidence="1">ATP-dependent DNA helicase</fullName>
        <ecNumber evidence="1">5.6.2.3</ecNumber>
    </recommendedName>
</protein>
<reference evidence="3 4" key="1">
    <citation type="submission" date="2020-06" db="EMBL/GenBank/DDBJ databases">
        <authorList>
            <person name="Li R."/>
            <person name="Bekaert M."/>
        </authorList>
    </citation>
    <scope>NUCLEOTIDE SEQUENCE [LARGE SCALE GENOMIC DNA]</scope>
    <source>
        <strain evidence="4">wild</strain>
    </source>
</reference>
<gene>
    <name evidence="3" type="ORF">MCOR_38991</name>
</gene>
<dbReference type="GO" id="GO:0006310">
    <property type="term" value="P:DNA recombination"/>
    <property type="evidence" value="ECO:0007669"/>
    <property type="project" value="UniProtKB-KW"/>
</dbReference>
<proteinExistence type="inferred from homology"/>
<keyword evidence="1" id="KW-0234">DNA repair</keyword>
<comment type="cofactor">
    <cofactor evidence="1">
        <name>Mg(2+)</name>
        <dbReference type="ChEBI" id="CHEBI:18420"/>
    </cofactor>
</comment>
<dbReference type="InterPro" id="IPR051055">
    <property type="entry name" value="PIF1_helicase"/>
</dbReference>
<dbReference type="Gene3D" id="3.40.50.300">
    <property type="entry name" value="P-loop containing nucleotide triphosphate hydrolases"/>
    <property type="match status" value="1"/>
</dbReference>
<dbReference type="OrthoDB" id="10040528at2759"/>
<evidence type="ECO:0000313" key="4">
    <source>
        <dbReference type="Proteomes" id="UP000507470"/>
    </source>
</evidence>
<name>A0A6J8DDX7_MYTCO</name>
<keyword evidence="1" id="KW-0378">Hydrolase</keyword>
<dbReference type="Proteomes" id="UP000507470">
    <property type="component" value="Unassembled WGS sequence"/>
</dbReference>